<keyword evidence="1" id="KW-0472">Membrane</keyword>
<feature type="transmembrane region" description="Helical" evidence="1">
    <location>
        <begin position="163"/>
        <end position="191"/>
    </location>
</feature>
<name>E8V8D2_TERSS</name>
<dbReference type="RefSeq" id="WP_013567568.1">
    <property type="nucleotide sequence ID" value="NC_014963.1"/>
</dbReference>
<evidence type="ECO:0000313" key="2">
    <source>
        <dbReference type="EMBL" id="ADV81835.1"/>
    </source>
</evidence>
<accession>E8V8D2</accession>
<dbReference type="STRING" id="401053.AciPR4_1002"/>
<dbReference type="KEGG" id="tsa:AciPR4_1002"/>
<sequence>MPQAPDALTPKHTWPRIYLFSLFAAYILLVLFHHAVPLLGDYSIWTYEGVLFRNHLLGLADAFHTLKHYPVPNSATTVGIGLLALVMPWQLAAKLWLCLQLAFSAFALRSIFRASNAPADLWFILPTATFLNLNLWWGFINFQWGIALAMFFAAMLLRSPKRIWILGLMLVLLFFTHMIPFTFAALMLALYAYQVKRYRLLLSVVPSALLTLWYVWGRVFLAHNADAHAPMLSTLGQGGYAWILAYKVNSLVKGLGFINPVDTQRSLSLSLFGKPFYLILLMATLVLAALLLWAIAQSARASFRSDAPNRFLWITGGICGVAYLFLPGTALGVSDPGSRVLQVSLAVMLACITRPLPVLRVAKALSVLLMVSGLSLFAYIPFQPAMPKVNTAINPTLAGFAHAPYNYAAFYLDELEKGELDEAVFPTALFLSSPSAQHRYQ</sequence>
<feature type="transmembrane region" description="Helical" evidence="1">
    <location>
        <begin position="364"/>
        <end position="382"/>
    </location>
</feature>
<feature type="transmembrane region" description="Helical" evidence="1">
    <location>
        <begin position="311"/>
        <end position="333"/>
    </location>
</feature>
<gene>
    <name evidence="2" type="ordered locus">AciPR4_1002</name>
</gene>
<protein>
    <submittedName>
        <fullName evidence="2">Uncharacterized protein</fullName>
    </submittedName>
</protein>
<dbReference type="Proteomes" id="UP000006844">
    <property type="component" value="Chromosome"/>
</dbReference>
<proteinExistence type="predicted"/>
<feature type="transmembrane region" description="Helical" evidence="1">
    <location>
        <begin position="198"/>
        <end position="216"/>
    </location>
</feature>
<dbReference type="HOGENOM" id="CLU_621008_0_0_0"/>
<reference evidence="2 3" key="1">
    <citation type="journal article" date="2012" name="Stand. Genomic Sci.">
        <title>Complete genome sequence of Terriglobus saanensis type strain SP1PR4(T), an Acidobacteria from tundra soil.</title>
        <authorList>
            <person name="Rawat S.R."/>
            <person name="Mannisto M.K."/>
            <person name="Starovoytov V."/>
            <person name="Goodwin L."/>
            <person name="Nolan M."/>
            <person name="Hauser L."/>
            <person name="Land M."/>
            <person name="Davenport K.W."/>
            <person name="Woyke T."/>
            <person name="Haggblom M.M."/>
        </authorList>
    </citation>
    <scope>NUCLEOTIDE SEQUENCE</scope>
    <source>
        <strain evidence="3">ATCC BAA-1853 / DSM 23119 / SP1PR4</strain>
    </source>
</reference>
<dbReference type="EMBL" id="CP002467">
    <property type="protein sequence ID" value="ADV81835.1"/>
    <property type="molecule type" value="Genomic_DNA"/>
</dbReference>
<dbReference type="eggNOG" id="ENOG5033UTX">
    <property type="taxonomic scope" value="Bacteria"/>
</dbReference>
<feature type="transmembrane region" description="Helical" evidence="1">
    <location>
        <begin position="276"/>
        <end position="299"/>
    </location>
</feature>
<keyword evidence="1" id="KW-1133">Transmembrane helix</keyword>
<keyword evidence="1" id="KW-0812">Transmembrane</keyword>
<feature type="transmembrane region" description="Helical" evidence="1">
    <location>
        <begin position="133"/>
        <end position="157"/>
    </location>
</feature>
<dbReference type="AlphaFoldDB" id="E8V8D2"/>
<evidence type="ECO:0000313" key="3">
    <source>
        <dbReference type="Proteomes" id="UP000006844"/>
    </source>
</evidence>
<dbReference type="OrthoDB" id="120548at2"/>
<evidence type="ECO:0000256" key="1">
    <source>
        <dbReference type="SAM" id="Phobius"/>
    </source>
</evidence>
<organism evidence="2 3">
    <name type="scientific">Terriglobus saanensis (strain ATCC BAA-1853 / DSM 23119 / SP1PR4)</name>
    <dbReference type="NCBI Taxonomy" id="401053"/>
    <lineage>
        <taxon>Bacteria</taxon>
        <taxon>Pseudomonadati</taxon>
        <taxon>Acidobacteriota</taxon>
        <taxon>Terriglobia</taxon>
        <taxon>Terriglobales</taxon>
        <taxon>Acidobacteriaceae</taxon>
        <taxon>Terriglobus</taxon>
    </lineage>
</organism>
<feature type="transmembrane region" description="Helical" evidence="1">
    <location>
        <begin position="17"/>
        <end position="36"/>
    </location>
</feature>
<keyword evidence="3" id="KW-1185">Reference proteome</keyword>